<feature type="domain" description="C2H2-type" evidence="10">
    <location>
        <begin position="291"/>
        <end position="324"/>
    </location>
</feature>
<keyword evidence="7" id="KW-0539">Nucleus</keyword>
<dbReference type="PANTHER" id="PTHR46179">
    <property type="entry name" value="ZINC FINGER PROTEIN"/>
    <property type="match status" value="1"/>
</dbReference>
<dbReference type="InterPro" id="IPR051061">
    <property type="entry name" value="Zinc_finger_trans_reg"/>
</dbReference>
<dbReference type="SMART" id="SM00355">
    <property type="entry name" value="ZnF_C2H2"/>
    <property type="match status" value="8"/>
</dbReference>
<keyword evidence="5" id="KW-0805">Transcription regulation</keyword>
<gene>
    <name evidence="11" type="ORF">MARPO_0061s0023</name>
</gene>
<feature type="region of interest" description="Disordered" evidence="9">
    <location>
        <begin position="357"/>
        <end position="383"/>
    </location>
</feature>
<evidence type="ECO:0000256" key="4">
    <source>
        <dbReference type="ARBA" id="ARBA00022833"/>
    </source>
</evidence>
<dbReference type="EMBL" id="KZ772733">
    <property type="protein sequence ID" value="PTQ36746.1"/>
    <property type="molecule type" value="Genomic_DNA"/>
</dbReference>
<feature type="domain" description="C2H2-type" evidence="10">
    <location>
        <begin position="171"/>
        <end position="197"/>
    </location>
</feature>
<dbReference type="InterPro" id="IPR036236">
    <property type="entry name" value="Znf_C2H2_sf"/>
</dbReference>
<accession>A0A2R6WSB3</accession>
<dbReference type="SMR" id="A0A2R6WSB3"/>
<evidence type="ECO:0000259" key="10">
    <source>
        <dbReference type="PROSITE" id="PS50157"/>
    </source>
</evidence>
<organism evidence="11 12">
    <name type="scientific">Marchantia polymorpha</name>
    <name type="common">Common liverwort</name>
    <name type="synonym">Marchantia aquatica</name>
    <dbReference type="NCBI Taxonomy" id="3197"/>
    <lineage>
        <taxon>Eukaryota</taxon>
        <taxon>Viridiplantae</taxon>
        <taxon>Streptophyta</taxon>
        <taxon>Embryophyta</taxon>
        <taxon>Marchantiophyta</taxon>
        <taxon>Marchantiopsida</taxon>
        <taxon>Marchantiidae</taxon>
        <taxon>Marchantiales</taxon>
        <taxon>Marchantiaceae</taxon>
        <taxon>Marchantia</taxon>
    </lineage>
</organism>
<feature type="domain" description="C2H2-type" evidence="10">
    <location>
        <begin position="130"/>
        <end position="159"/>
    </location>
</feature>
<keyword evidence="3 8" id="KW-0863">Zinc-finger</keyword>
<reference evidence="12" key="1">
    <citation type="journal article" date="2017" name="Cell">
        <title>Insights into land plant evolution garnered from the Marchantia polymorpha genome.</title>
        <authorList>
            <person name="Bowman J.L."/>
            <person name="Kohchi T."/>
            <person name="Yamato K.T."/>
            <person name="Jenkins J."/>
            <person name="Shu S."/>
            <person name="Ishizaki K."/>
            <person name="Yamaoka S."/>
            <person name="Nishihama R."/>
            <person name="Nakamura Y."/>
            <person name="Berger F."/>
            <person name="Adam C."/>
            <person name="Aki S.S."/>
            <person name="Althoff F."/>
            <person name="Araki T."/>
            <person name="Arteaga-Vazquez M.A."/>
            <person name="Balasubrmanian S."/>
            <person name="Barry K."/>
            <person name="Bauer D."/>
            <person name="Boehm C.R."/>
            <person name="Briginshaw L."/>
            <person name="Caballero-Perez J."/>
            <person name="Catarino B."/>
            <person name="Chen F."/>
            <person name="Chiyoda S."/>
            <person name="Chovatia M."/>
            <person name="Davies K.M."/>
            <person name="Delmans M."/>
            <person name="Demura T."/>
            <person name="Dierschke T."/>
            <person name="Dolan L."/>
            <person name="Dorantes-Acosta A.E."/>
            <person name="Eklund D.M."/>
            <person name="Florent S.N."/>
            <person name="Flores-Sandoval E."/>
            <person name="Fujiyama A."/>
            <person name="Fukuzawa H."/>
            <person name="Galik B."/>
            <person name="Grimanelli D."/>
            <person name="Grimwood J."/>
            <person name="Grossniklaus U."/>
            <person name="Hamada T."/>
            <person name="Haseloff J."/>
            <person name="Hetherington A.J."/>
            <person name="Higo A."/>
            <person name="Hirakawa Y."/>
            <person name="Hundley H.N."/>
            <person name="Ikeda Y."/>
            <person name="Inoue K."/>
            <person name="Inoue S.I."/>
            <person name="Ishida S."/>
            <person name="Jia Q."/>
            <person name="Kakita M."/>
            <person name="Kanazawa T."/>
            <person name="Kawai Y."/>
            <person name="Kawashima T."/>
            <person name="Kennedy M."/>
            <person name="Kinose K."/>
            <person name="Kinoshita T."/>
            <person name="Kohara Y."/>
            <person name="Koide E."/>
            <person name="Komatsu K."/>
            <person name="Kopischke S."/>
            <person name="Kubo M."/>
            <person name="Kyozuka J."/>
            <person name="Lagercrantz U."/>
            <person name="Lin S.S."/>
            <person name="Lindquist E."/>
            <person name="Lipzen A.M."/>
            <person name="Lu C.W."/>
            <person name="De Luna E."/>
            <person name="Martienssen R.A."/>
            <person name="Minamino N."/>
            <person name="Mizutani M."/>
            <person name="Mizutani M."/>
            <person name="Mochizuki N."/>
            <person name="Monte I."/>
            <person name="Mosher R."/>
            <person name="Nagasaki H."/>
            <person name="Nakagami H."/>
            <person name="Naramoto S."/>
            <person name="Nishitani K."/>
            <person name="Ohtani M."/>
            <person name="Okamoto T."/>
            <person name="Okumura M."/>
            <person name="Phillips J."/>
            <person name="Pollak B."/>
            <person name="Reinders A."/>
            <person name="Rovekamp M."/>
            <person name="Sano R."/>
            <person name="Sawa S."/>
            <person name="Schmid M.W."/>
            <person name="Shirakawa M."/>
            <person name="Solano R."/>
            <person name="Spunde A."/>
            <person name="Suetsugu N."/>
            <person name="Sugano S."/>
            <person name="Sugiyama A."/>
            <person name="Sun R."/>
            <person name="Suzuki Y."/>
            <person name="Takenaka M."/>
            <person name="Takezawa D."/>
            <person name="Tomogane H."/>
            <person name="Tsuzuki M."/>
            <person name="Ueda T."/>
            <person name="Umeda M."/>
            <person name="Ward J.M."/>
            <person name="Watanabe Y."/>
            <person name="Yazaki K."/>
            <person name="Yokoyama R."/>
            <person name="Yoshitake Y."/>
            <person name="Yotsui I."/>
            <person name="Zachgo S."/>
            <person name="Schmutz J."/>
        </authorList>
    </citation>
    <scope>NUCLEOTIDE SEQUENCE [LARGE SCALE GENOMIC DNA]</scope>
    <source>
        <strain evidence="12">Tak-1</strain>
    </source>
</reference>
<evidence type="ECO:0000256" key="3">
    <source>
        <dbReference type="ARBA" id="ARBA00022771"/>
    </source>
</evidence>
<dbReference type="GO" id="GO:0006357">
    <property type="term" value="P:regulation of transcription by RNA polymerase II"/>
    <property type="evidence" value="ECO:0000318"/>
    <property type="project" value="GO_Central"/>
</dbReference>
<evidence type="ECO:0000256" key="2">
    <source>
        <dbReference type="ARBA" id="ARBA00022723"/>
    </source>
</evidence>
<keyword evidence="4" id="KW-0862">Zinc</keyword>
<dbReference type="GO" id="GO:0005634">
    <property type="term" value="C:nucleus"/>
    <property type="evidence" value="ECO:0000318"/>
    <property type="project" value="GO_Central"/>
</dbReference>
<proteinExistence type="predicted"/>
<dbReference type="OMA" id="CPYDNCH"/>
<evidence type="ECO:0000256" key="5">
    <source>
        <dbReference type="ARBA" id="ARBA00023015"/>
    </source>
</evidence>
<evidence type="ECO:0000256" key="7">
    <source>
        <dbReference type="ARBA" id="ARBA00023242"/>
    </source>
</evidence>
<dbReference type="Gramene" id="Mp1g25020.1">
    <property type="protein sequence ID" value="Mp1g25020.1.cds"/>
    <property type="gene ID" value="Mp1g25020"/>
</dbReference>
<feature type="compositionally biased region" description="Basic and acidic residues" evidence="9">
    <location>
        <begin position="368"/>
        <end position="383"/>
    </location>
</feature>
<feature type="domain" description="C2H2-type" evidence="10">
    <location>
        <begin position="101"/>
        <end position="130"/>
    </location>
</feature>
<keyword evidence="2" id="KW-0479">Metal-binding</keyword>
<feature type="domain" description="C2H2-type" evidence="10">
    <location>
        <begin position="73"/>
        <end position="100"/>
    </location>
</feature>
<feature type="compositionally biased region" description="Basic residues" evidence="9">
    <location>
        <begin position="357"/>
        <end position="367"/>
    </location>
</feature>
<evidence type="ECO:0000256" key="9">
    <source>
        <dbReference type="SAM" id="MobiDB-lite"/>
    </source>
</evidence>
<dbReference type="PROSITE" id="PS50157">
    <property type="entry name" value="ZINC_FINGER_C2H2_2"/>
    <property type="match status" value="6"/>
</dbReference>
<feature type="domain" description="C2H2-type" evidence="10">
    <location>
        <begin position="260"/>
        <end position="290"/>
    </location>
</feature>
<evidence type="ECO:0000313" key="11">
    <source>
        <dbReference type="EMBL" id="PTQ36746.1"/>
    </source>
</evidence>
<evidence type="ECO:0000256" key="6">
    <source>
        <dbReference type="ARBA" id="ARBA00023163"/>
    </source>
</evidence>
<keyword evidence="6" id="KW-0804">Transcription</keyword>
<protein>
    <recommendedName>
        <fullName evidence="10">C2H2-type domain-containing protein</fullName>
    </recommendedName>
</protein>
<name>A0A2R6WSB3_MARPO</name>
<evidence type="ECO:0000313" key="12">
    <source>
        <dbReference type="Proteomes" id="UP000244005"/>
    </source>
</evidence>
<evidence type="ECO:0000256" key="8">
    <source>
        <dbReference type="PROSITE-ProRule" id="PRU00042"/>
    </source>
</evidence>
<keyword evidence="12" id="KW-1185">Reference proteome</keyword>
<feature type="region of interest" description="Disordered" evidence="9">
    <location>
        <begin position="45"/>
        <end position="64"/>
    </location>
</feature>
<dbReference type="Pfam" id="PF00096">
    <property type="entry name" value="zf-C2H2"/>
    <property type="match status" value="3"/>
</dbReference>
<dbReference type="PROSITE" id="PS00028">
    <property type="entry name" value="ZINC_FINGER_C2H2_1"/>
    <property type="match status" value="6"/>
</dbReference>
<sequence length="383" mass="43992">MSCRVDDPKRKRHELIGLGLPEVPQEHDSQAATYEHVKHLNEKMEAEEMEQDYPTESSDEEMPKIKKREEKKYNCQECDYAASKPALLIQHLRSHSEQKPFSCPVSGCPSTYKRQDHLNRHMKIHDGARFSCTIPGCDRSFSMMTNLTRHLKYHAEKSIFPKPKSSGEKKHKCLNPGCEKIFRYQSELRSHEDNVHSIVFAEHVCIYPGCGEKLTSEAALLKHAVEAHPYLLCEVCGETITRQAYRRHVRSHGTKKPVKVTCPYEGCTHHYTRESNLRSHIRSFHLKLKPFVCSFEGCDKSFAHKAARKRHEMSVVHCHTGTDFEAAELAESSKSKGGRKKVCFEKVEDLYIRRAKKVSSSRAKGQHHHIDSQGEEEMKIGTL</sequence>
<dbReference type="InterPro" id="IPR013087">
    <property type="entry name" value="Znf_C2H2_type"/>
</dbReference>
<dbReference type="PANTHER" id="PTHR46179:SF13">
    <property type="entry name" value="C2H2-TYPE DOMAIN-CONTAINING PROTEIN"/>
    <property type="match status" value="1"/>
</dbReference>
<dbReference type="OrthoDB" id="427030at2759"/>
<comment type="subcellular location">
    <subcellularLocation>
        <location evidence="1">Nucleus</location>
    </subcellularLocation>
</comment>
<evidence type="ECO:0000256" key="1">
    <source>
        <dbReference type="ARBA" id="ARBA00004123"/>
    </source>
</evidence>
<feature type="compositionally biased region" description="Acidic residues" evidence="9">
    <location>
        <begin position="47"/>
        <end position="60"/>
    </location>
</feature>
<dbReference type="SUPFAM" id="SSF57667">
    <property type="entry name" value="beta-beta-alpha zinc fingers"/>
    <property type="match status" value="4"/>
</dbReference>
<dbReference type="AlphaFoldDB" id="A0A2R6WSB3"/>
<dbReference type="Proteomes" id="UP000244005">
    <property type="component" value="Unassembled WGS sequence"/>
</dbReference>
<dbReference type="GO" id="GO:0008270">
    <property type="term" value="F:zinc ion binding"/>
    <property type="evidence" value="ECO:0007669"/>
    <property type="project" value="UniProtKB-KW"/>
</dbReference>
<dbReference type="Gene3D" id="3.30.160.60">
    <property type="entry name" value="Classic Zinc Finger"/>
    <property type="match status" value="6"/>
</dbReference>